<dbReference type="InterPro" id="IPR036388">
    <property type="entry name" value="WH-like_DNA-bd_sf"/>
</dbReference>
<protein>
    <submittedName>
        <fullName evidence="7">Transcriptional regulator</fullName>
    </submittedName>
</protein>
<keyword evidence="3" id="KW-0805">Transcription regulation</keyword>
<keyword evidence="2" id="KW-0663">Pyridoxal phosphate</keyword>
<dbReference type="SUPFAM" id="SSF46785">
    <property type="entry name" value="Winged helix' DNA-binding domain"/>
    <property type="match status" value="1"/>
</dbReference>
<dbReference type="Proteomes" id="UP000637769">
    <property type="component" value="Unassembled WGS sequence"/>
</dbReference>
<dbReference type="InterPro" id="IPR015421">
    <property type="entry name" value="PyrdxlP-dep_Trfase_major"/>
</dbReference>
<dbReference type="InterPro" id="IPR051446">
    <property type="entry name" value="HTH_trans_reg/aminotransferase"/>
</dbReference>
<evidence type="ECO:0000313" key="7">
    <source>
        <dbReference type="EMBL" id="GGC31996.1"/>
    </source>
</evidence>
<dbReference type="PROSITE" id="PS50949">
    <property type="entry name" value="HTH_GNTR"/>
    <property type="match status" value="1"/>
</dbReference>
<keyword evidence="8" id="KW-1185">Reference proteome</keyword>
<organism evidence="7 8">
    <name type="scientific">Asaia siamensis</name>
    <dbReference type="NCBI Taxonomy" id="110479"/>
    <lineage>
        <taxon>Bacteria</taxon>
        <taxon>Pseudomonadati</taxon>
        <taxon>Pseudomonadota</taxon>
        <taxon>Alphaproteobacteria</taxon>
        <taxon>Acetobacterales</taxon>
        <taxon>Acetobacteraceae</taxon>
        <taxon>Asaia</taxon>
    </lineage>
</organism>
<evidence type="ECO:0000256" key="1">
    <source>
        <dbReference type="ARBA" id="ARBA00005384"/>
    </source>
</evidence>
<keyword evidence="4" id="KW-0238">DNA-binding</keyword>
<keyword evidence="5" id="KW-0804">Transcription</keyword>
<evidence type="ECO:0000256" key="5">
    <source>
        <dbReference type="ARBA" id="ARBA00023163"/>
    </source>
</evidence>
<evidence type="ECO:0000313" key="8">
    <source>
        <dbReference type="Proteomes" id="UP000637769"/>
    </source>
</evidence>
<evidence type="ECO:0000256" key="3">
    <source>
        <dbReference type="ARBA" id="ARBA00023015"/>
    </source>
</evidence>
<dbReference type="CDD" id="cd00609">
    <property type="entry name" value="AAT_like"/>
    <property type="match status" value="1"/>
</dbReference>
<reference evidence="8" key="1">
    <citation type="journal article" date="2019" name="Int. J. Syst. Evol. Microbiol.">
        <title>The Global Catalogue of Microorganisms (GCM) 10K type strain sequencing project: providing services to taxonomists for standard genome sequencing and annotation.</title>
        <authorList>
            <consortium name="The Broad Institute Genomics Platform"/>
            <consortium name="The Broad Institute Genome Sequencing Center for Infectious Disease"/>
            <person name="Wu L."/>
            <person name="Ma J."/>
        </authorList>
    </citation>
    <scope>NUCLEOTIDE SEQUENCE [LARGE SCALE GENOMIC DNA]</scope>
    <source>
        <strain evidence="8">CCM 7132</strain>
    </source>
</reference>
<evidence type="ECO:0000256" key="2">
    <source>
        <dbReference type="ARBA" id="ARBA00022898"/>
    </source>
</evidence>
<dbReference type="Gene3D" id="3.40.640.10">
    <property type="entry name" value="Type I PLP-dependent aspartate aminotransferase-like (Major domain)"/>
    <property type="match status" value="1"/>
</dbReference>
<dbReference type="InterPro" id="IPR004839">
    <property type="entry name" value="Aminotransferase_I/II_large"/>
</dbReference>
<accession>A0ABQ1LZ40</accession>
<dbReference type="Gene3D" id="1.10.10.10">
    <property type="entry name" value="Winged helix-like DNA-binding domain superfamily/Winged helix DNA-binding domain"/>
    <property type="match status" value="1"/>
</dbReference>
<proteinExistence type="inferred from homology"/>
<dbReference type="PANTHER" id="PTHR46577:SF2">
    <property type="entry name" value="TRANSCRIPTIONAL REGULATORY PROTEIN"/>
    <property type="match status" value="1"/>
</dbReference>
<dbReference type="Pfam" id="PF00392">
    <property type="entry name" value="GntR"/>
    <property type="match status" value="1"/>
</dbReference>
<dbReference type="InterPro" id="IPR036390">
    <property type="entry name" value="WH_DNA-bd_sf"/>
</dbReference>
<evidence type="ECO:0000259" key="6">
    <source>
        <dbReference type="PROSITE" id="PS50949"/>
    </source>
</evidence>
<dbReference type="SMART" id="SM00345">
    <property type="entry name" value="HTH_GNTR"/>
    <property type="match status" value="1"/>
</dbReference>
<evidence type="ECO:0000256" key="4">
    <source>
        <dbReference type="ARBA" id="ARBA00023125"/>
    </source>
</evidence>
<dbReference type="CDD" id="cd07377">
    <property type="entry name" value="WHTH_GntR"/>
    <property type="match status" value="1"/>
</dbReference>
<dbReference type="SUPFAM" id="SSF53383">
    <property type="entry name" value="PLP-dependent transferases"/>
    <property type="match status" value="1"/>
</dbReference>
<dbReference type="PANTHER" id="PTHR46577">
    <property type="entry name" value="HTH-TYPE TRANSCRIPTIONAL REGULATORY PROTEIN GABR"/>
    <property type="match status" value="1"/>
</dbReference>
<comment type="similarity">
    <text evidence="1">In the C-terminal section; belongs to the class-I pyridoxal-phosphate-dependent aminotransferase family.</text>
</comment>
<feature type="domain" description="HTH gntR-type" evidence="6">
    <location>
        <begin position="8"/>
        <end position="76"/>
    </location>
</feature>
<dbReference type="EMBL" id="BMCH01000004">
    <property type="protein sequence ID" value="GGC31996.1"/>
    <property type="molecule type" value="Genomic_DNA"/>
</dbReference>
<dbReference type="InterPro" id="IPR015424">
    <property type="entry name" value="PyrdxlP-dep_Trfase"/>
</dbReference>
<sequence>MQAPMREKNRTETVIAAVRTRIASGSLARGERLPSIRRLASQHGFSPSTIAEAYDRLVAEGMIHARPGSGYFVAGGTLARFVPNTKRDHAVDPFWVSRQALEADPSIMQPGCGWLPESWMPLPALRHALRAISREEGVLLTGYGPARGSLPLRQLLTRRWAEDQLHVAPEQILLTSSGTQAVDLVCRLMLSPGDTVLVDDPCYFNFRALLAEHRVRVIGVPCLADGPDLDAFARLLRQEAPMLYLTNSGLQNPVGCTITLHKAHEILSLAKAHGVTIIEDDIFADFAPRPFASLAPLDGLNRVIRIGSFSKTLSASLRCGYIAASSEMIERLGDLLIATGFAGVSPVAAEIVKHVLTGGSYRRHIEALHRRLAKARKDGAGQLGSLGIKPVIMPEGGFSLWCEMPAGCDVTDLARNALEEGIVLAPGAVFSASGETSRFMRFNVAQMAENNIIGQLAVLLGRGASSG</sequence>
<dbReference type="Pfam" id="PF00155">
    <property type="entry name" value="Aminotran_1_2"/>
    <property type="match status" value="1"/>
</dbReference>
<comment type="caution">
    <text evidence="7">The sequence shown here is derived from an EMBL/GenBank/DDBJ whole genome shotgun (WGS) entry which is preliminary data.</text>
</comment>
<gene>
    <name evidence="7" type="ORF">GCM10007207_16850</name>
</gene>
<dbReference type="InterPro" id="IPR000524">
    <property type="entry name" value="Tscrpt_reg_HTH_GntR"/>
</dbReference>
<name>A0ABQ1LZ40_9PROT</name>